<dbReference type="Gene3D" id="3.90.226.30">
    <property type="match status" value="1"/>
</dbReference>
<dbReference type="RefSeq" id="WP_145384963.1">
    <property type="nucleotide sequence ID" value="NZ_CP037423.1"/>
</dbReference>
<dbReference type="InterPro" id="IPR048520">
    <property type="entry name" value="LarA_C"/>
</dbReference>
<dbReference type="Pfam" id="PF09861">
    <property type="entry name" value="Lar_N"/>
    <property type="match status" value="1"/>
</dbReference>
<dbReference type="AlphaFoldDB" id="A0A518HK15"/>
<organism evidence="3 4">
    <name type="scientific">Stieleria neptunia</name>
    <dbReference type="NCBI Taxonomy" id="2527979"/>
    <lineage>
        <taxon>Bacteria</taxon>
        <taxon>Pseudomonadati</taxon>
        <taxon>Planctomycetota</taxon>
        <taxon>Planctomycetia</taxon>
        <taxon>Pirellulales</taxon>
        <taxon>Pirellulaceae</taxon>
        <taxon>Stieleria</taxon>
    </lineage>
</organism>
<dbReference type="InterPro" id="IPR048068">
    <property type="entry name" value="LarA-like"/>
</dbReference>
<accession>A0A518HK15</accession>
<dbReference type="GO" id="GO:0050043">
    <property type="term" value="F:lactate racemase activity"/>
    <property type="evidence" value="ECO:0007669"/>
    <property type="project" value="InterPro"/>
</dbReference>
<protein>
    <submittedName>
        <fullName evidence="3">Uncharacterized protein</fullName>
    </submittedName>
</protein>
<gene>
    <name evidence="3" type="ORF">Enr13x_10320</name>
</gene>
<dbReference type="KEGG" id="snep:Enr13x_10320"/>
<evidence type="ECO:0000259" key="1">
    <source>
        <dbReference type="Pfam" id="PF09861"/>
    </source>
</evidence>
<dbReference type="Proteomes" id="UP000319004">
    <property type="component" value="Chromosome"/>
</dbReference>
<reference evidence="3 4" key="1">
    <citation type="submission" date="2019-03" db="EMBL/GenBank/DDBJ databases">
        <title>Deep-cultivation of Planctomycetes and their phenomic and genomic characterization uncovers novel biology.</title>
        <authorList>
            <person name="Wiegand S."/>
            <person name="Jogler M."/>
            <person name="Boedeker C."/>
            <person name="Pinto D."/>
            <person name="Vollmers J."/>
            <person name="Rivas-Marin E."/>
            <person name="Kohn T."/>
            <person name="Peeters S.H."/>
            <person name="Heuer A."/>
            <person name="Rast P."/>
            <person name="Oberbeckmann S."/>
            <person name="Bunk B."/>
            <person name="Jeske O."/>
            <person name="Meyerdierks A."/>
            <person name="Storesund J.E."/>
            <person name="Kallscheuer N."/>
            <person name="Luecker S."/>
            <person name="Lage O.M."/>
            <person name="Pohl T."/>
            <person name="Merkel B.J."/>
            <person name="Hornburger P."/>
            <person name="Mueller R.-W."/>
            <person name="Bruemmer F."/>
            <person name="Labrenz M."/>
            <person name="Spormann A.M."/>
            <person name="Op den Camp H."/>
            <person name="Overmann J."/>
            <person name="Amann R."/>
            <person name="Jetten M.S.M."/>
            <person name="Mascher T."/>
            <person name="Medema M.H."/>
            <person name="Devos D.P."/>
            <person name="Kaster A.-K."/>
            <person name="Ovreas L."/>
            <person name="Rohde M."/>
            <person name="Galperin M.Y."/>
            <person name="Jogler C."/>
        </authorList>
    </citation>
    <scope>NUCLEOTIDE SEQUENCE [LARGE SCALE GENOMIC DNA]</scope>
    <source>
        <strain evidence="3 4">Enr13</strain>
    </source>
</reference>
<sequence>MQVSLLYGRSGITVPLPRDADVTLIAKPEMPRQGDPIAAVHQALNCPVGSSGAAGLREIAEGAGSACIAICDITRPVPNHLFLRPMIETLVSAGVPLNQVTVLVATGLHRPNLGDELAELIGDPWVLQHVNVVNHDALCDQDHIDLGQTPTRQTPVKIDRRFVQADLRIATGLVEPHFMAGYSGGRKVIAPGLAHADTIRTFHNHRFMSDAAATNCNLHRNPLHEEQLEIVKMIGGAYALNTVIDDQRNLSLVNFGEITASHQDAVAFIGQYCRVSVPRRYPTVITSAAGYPLDKTYYQTVKGMVGAIDILQPGGHLIIVSECSEGLGSEEYAAAQATLTRLGSDGFLQSIRHQPFAEIDAWQTQMQTKATERGTVHLYSSLSPSLQTLTGVSIVDDLEATLQACIDASACKSVAVIPEGPYVIPFVQNEVA</sequence>
<dbReference type="InterPro" id="IPR018657">
    <property type="entry name" value="LarA-like_N"/>
</dbReference>
<keyword evidence="4" id="KW-1185">Reference proteome</keyword>
<dbReference type="PANTHER" id="PTHR33171:SF17">
    <property type="entry name" value="LARA-LIKE N-TERMINAL DOMAIN-CONTAINING PROTEIN"/>
    <property type="match status" value="1"/>
</dbReference>
<proteinExistence type="predicted"/>
<feature type="domain" description="LarA-like N-terminal" evidence="1">
    <location>
        <begin position="7"/>
        <end position="213"/>
    </location>
</feature>
<dbReference type="EMBL" id="CP037423">
    <property type="protein sequence ID" value="QDV41194.1"/>
    <property type="molecule type" value="Genomic_DNA"/>
</dbReference>
<name>A0A518HK15_9BACT</name>
<evidence type="ECO:0000313" key="3">
    <source>
        <dbReference type="EMBL" id="QDV41194.1"/>
    </source>
</evidence>
<dbReference type="Gene3D" id="3.40.50.11440">
    <property type="match status" value="1"/>
</dbReference>
<evidence type="ECO:0000313" key="4">
    <source>
        <dbReference type="Proteomes" id="UP000319004"/>
    </source>
</evidence>
<dbReference type="InterPro" id="IPR043166">
    <property type="entry name" value="LarA-like_C"/>
</dbReference>
<evidence type="ECO:0000259" key="2">
    <source>
        <dbReference type="Pfam" id="PF21113"/>
    </source>
</evidence>
<dbReference type="InterPro" id="IPR047926">
    <property type="entry name" value="Ni_dep_LarA"/>
</dbReference>
<dbReference type="NCBIfam" id="NF033504">
    <property type="entry name" value="Ni_dep_LarA"/>
    <property type="match status" value="1"/>
</dbReference>
<dbReference type="PANTHER" id="PTHR33171">
    <property type="entry name" value="LAR_N DOMAIN-CONTAINING PROTEIN"/>
    <property type="match status" value="1"/>
</dbReference>
<dbReference type="Pfam" id="PF21113">
    <property type="entry name" value="LarA_C"/>
    <property type="match status" value="1"/>
</dbReference>
<feature type="domain" description="Lactate racemase C-terminal" evidence="2">
    <location>
        <begin position="284"/>
        <end position="424"/>
    </location>
</feature>
<dbReference type="OrthoDB" id="9770545at2"/>